<evidence type="ECO:0000256" key="2">
    <source>
        <dbReference type="ARBA" id="ARBA00010312"/>
    </source>
</evidence>
<evidence type="ECO:0000256" key="9">
    <source>
        <dbReference type="ARBA" id="ARBA00023014"/>
    </source>
</evidence>
<keyword evidence="9" id="KW-0411">Iron-sulfur</keyword>
<keyword evidence="3" id="KW-0004">4Fe-4S</keyword>
<evidence type="ECO:0000256" key="5">
    <source>
        <dbReference type="ARBA" id="ARBA00022723"/>
    </source>
</evidence>
<evidence type="ECO:0000259" key="10">
    <source>
        <dbReference type="PROSITE" id="PS51669"/>
    </source>
</evidence>
<proteinExistence type="inferred from homology"/>
<dbReference type="GO" id="GO:0046872">
    <property type="term" value="F:metal ion binding"/>
    <property type="evidence" value="ECO:0007669"/>
    <property type="project" value="UniProtKB-KW"/>
</dbReference>
<dbReference type="Gene3D" id="2.40.40.20">
    <property type="match status" value="1"/>
</dbReference>
<evidence type="ECO:0000256" key="6">
    <source>
        <dbReference type="ARBA" id="ARBA00022729"/>
    </source>
</evidence>
<dbReference type="Gene3D" id="2.20.25.90">
    <property type="entry name" value="ADC-like domains"/>
    <property type="match status" value="1"/>
</dbReference>
<dbReference type="Gene3D" id="3.30.2070.10">
    <property type="entry name" value="Formate dehydrogenase/DMSO reductase"/>
    <property type="match status" value="1"/>
</dbReference>
<dbReference type="InterPro" id="IPR006963">
    <property type="entry name" value="Mopterin_OxRdtase_4Fe-4S_dom"/>
</dbReference>
<dbReference type="RefSeq" id="WP_155319561.1">
    <property type="nucleotide sequence ID" value="NZ_AP021874.1"/>
</dbReference>
<dbReference type="GO" id="GO:0043546">
    <property type="term" value="F:molybdopterin cofactor binding"/>
    <property type="evidence" value="ECO:0007669"/>
    <property type="project" value="InterPro"/>
</dbReference>
<dbReference type="PROSITE" id="PS51669">
    <property type="entry name" value="4FE4S_MOW_BIS_MGD"/>
    <property type="match status" value="1"/>
</dbReference>
<sequence>MKKIVNTLCFMCSVRCPIQVVVENEQVISIRGNPHVPAMNGGICPKAAAAIASLNDPQRVRYPVIRDGERGSGRWKRVSWTEALDYTADRCKDIFDKHGARSSIYCERANLISDISKSFQKAIGSPNHFTHDTVCKGAINTACRTTIGYTDGQINADWSNAKHVVLYGRNVFESIEIKAMNSFISALEKGTKLTYIDPRVTLTAAKATDYKMIRPGSDLALNYALMHVIIEENLYDADYVKRWVEGFEELCNFVIPYTPQWAEKETGIPAGEIVSLAREVSKVKPAAVFHYGYRGSHHTKETYFRRSILILNALMGSIESKGGIFIKKGLKDAGYQNGLKTFSSQKFPEMEDTRRFDGCGQDKFPIADPSHGVGYMLPHAILNEDPYPIKALFAFRYDPLLSNPDYNTNLKALKKLDLIVASDVNFGGTTALADVILPESFFLERSDPLQMGSSLKPAINRRIACVEPLFDTKPMWWIVKQLAERLGAGQYFPYETVEDIWNYQLADLDIKIEDFDETGFVSLSDKAIWWDRNDGIKFKTPSAKIEVVSSMMESHGIPSLPPYEALDSKPEAFRLMCGRCVAHTNVMTQNNAYLNNLVPENRLWINDRRAMALGIADNDRILVESKAGKGEMRAYVTDMIHPEAAFMLHGFGHKEVDSKRSFGKGLPDALFQERLHDKIGGSPALDHSWITVNKI</sequence>
<evidence type="ECO:0000256" key="8">
    <source>
        <dbReference type="ARBA" id="ARBA00023004"/>
    </source>
</evidence>
<gene>
    <name evidence="11" type="ORF">DSCA_57040</name>
</gene>
<dbReference type="PANTHER" id="PTHR43742:SF9">
    <property type="entry name" value="TETRATHIONATE REDUCTASE SUBUNIT A"/>
    <property type="match status" value="1"/>
</dbReference>
<dbReference type="SMART" id="SM00926">
    <property type="entry name" value="Molybdop_Fe4S4"/>
    <property type="match status" value="1"/>
</dbReference>
<accession>A0A5K7YZV1</accession>
<dbReference type="PANTHER" id="PTHR43742">
    <property type="entry name" value="TRIMETHYLAMINE-N-OXIDE REDUCTASE"/>
    <property type="match status" value="1"/>
</dbReference>
<dbReference type="Gene3D" id="3.40.50.740">
    <property type="match status" value="1"/>
</dbReference>
<dbReference type="AlphaFoldDB" id="A0A5K7YZV1"/>
<dbReference type="Gene3D" id="3.40.228.10">
    <property type="entry name" value="Dimethylsulfoxide Reductase, domain 2"/>
    <property type="match status" value="1"/>
</dbReference>
<dbReference type="EMBL" id="AP021874">
    <property type="protein sequence ID" value="BBO71774.1"/>
    <property type="molecule type" value="Genomic_DNA"/>
</dbReference>
<reference evidence="11 12" key="1">
    <citation type="submission" date="2019-11" db="EMBL/GenBank/DDBJ databases">
        <title>Comparative genomics of hydrocarbon-degrading Desulfosarcina strains.</title>
        <authorList>
            <person name="Watanabe M."/>
            <person name="Kojima H."/>
            <person name="Fukui M."/>
        </authorList>
    </citation>
    <scope>NUCLEOTIDE SEQUENCE [LARGE SCALE GENOMIC DNA]</scope>
    <source>
        <strain evidence="11 12">PL12</strain>
    </source>
</reference>
<evidence type="ECO:0000256" key="7">
    <source>
        <dbReference type="ARBA" id="ARBA00023002"/>
    </source>
</evidence>
<dbReference type="GO" id="GO:0016491">
    <property type="term" value="F:oxidoreductase activity"/>
    <property type="evidence" value="ECO:0007669"/>
    <property type="project" value="UniProtKB-KW"/>
</dbReference>
<feature type="domain" description="4Fe-4S Mo/W bis-MGD-type" evidence="10">
    <location>
        <begin position="2"/>
        <end position="58"/>
    </location>
</feature>
<dbReference type="PROSITE" id="PS00932">
    <property type="entry name" value="MOLYBDOPTERIN_PROK_3"/>
    <property type="match status" value="1"/>
</dbReference>
<protein>
    <submittedName>
        <fullName evidence="11">Thiosulfate reductase</fullName>
    </submittedName>
</protein>
<dbReference type="GO" id="GO:0051539">
    <property type="term" value="F:4 iron, 4 sulfur cluster binding"/>
    <property type="evidence" value="ECO:0007669"/>
    <property type="project" value="UniProtKB-KW"/>
</dbReference>
<dbReference type="InterPro" id="IPR027467">
    <property type="entry name" value="MopterinOxRdtase_cofactor_BS"/>
</dbReference>
<keyword evidence="5" id="KW-0479">Metal-binding</keyword>
<comment type="cofactor">
    <cofactor evidence="1">
        <name>Mo-bis(molybdopterin guanine dinucleotide)</name>
        <dbReference type="ChEBI" id="CHEBI:60539"/>
    </cofactor>
</comment>
<name>A0A5K7YZV1_9BACT</name>
<dbReference type="Pfam" id="PF01568">
    <property type="entry name" value="Molydop_binding"/>
    <property type="match status" value="1"/>
</dbReference>
<dbReference type="Pfam" id="PF04879">
    <property type="entry name" value="Molybdop_Fe4S4"/>
    <property type="match status" value="1"/>
</dbReference>
<keyword evidence="8" id="KW-0408">Iron</keyword>
<dbReference type="PROSITE" id="PS00551">
    <property type="entry name" value="MOLYBDOPTERIN_PROK_1"/>
    <property type="match status" value="1"/>
</dbReference>
<comment type="similarity">
    <text evidence="2">Belongs to the prokaryotic molybdopterin-containing oxidoreductase family.</text>
</comment>
<dbReference type="SUPFAM" id="SSF53706">
    <property type="entry name" value="Formate dehydrogenase/DMSO reductase, domains 1-3"/>
    <property type="match status" value="1"/>
</dbReference>
<keyword evidence="4" id="KW-0500">Molybdenum</keyword>
<dbReference type="OrthoDB" id="9803192at2"/>
<evidence type="ECO:0000313" key="11">
    <source>
        <dbReference type="EMBL" id="BBO71774.1"/>
    </source>
</evidence>
<dbReference type="InterPro" id="IPR006655">
    <property type="entry name" value="Mopterin_OxRdtase_prok_CS"/>
</dbReference>
<organism evidence="11 12">
    <name type="scientific">Desulfosarcina alkanivorans</name>
    <dbReference type="NCBI Taxonomy" id="571177"/>
    <lineage>
        <taxon>Bacteria</taxon>
        <taxon>Pseudomonadati</taxon>
        <taxon>Thermodesulfobacteriota</taxon>
        <taxon>Desulfobacteria</taxon>
        <taxon>Desulfobacterales</taxon>
        <taxon>Desulfosarcinaceae</taxon>
        <taxon>Desulfosarcina</taxon>
    </lineage>
</organism>
<dbReference type="SUPFAM" id="SSF50692">
    <property type="entry name" value="ADC-like"/>
    <property type="match status" value="1"/>
</dbReference>
<keyword evidence="12" id="KW-1185">Reference proteome</keyword>
<keyword evidence="7" id="KW-0560">Oxidoreductase</keyword>
<dbReference type="KEGG" id="dalk:DSCA_57040"/>
<dbReference type="InterPro" id="IPR006657">
    <property type="entry name" value="MoPterin_dinucl-bd_dom"/>
</dbReference>
<dbReference type="Pfam" id="PF00384">
    <property type="entry name" value="Molybdopterin"/>
    <property type="match status" value="1"/>
</dbReference>
<evidence type="ECO:0000313" key="12">
    <source>
        <dbReference type="Proteomes" id="UP000427906"/>
    </source>
</evidence>
<dbReference type="InterPro" id="IPR009010">
    <property type="entry name" value="Asp_de-COase-like_dom_sf"/>
</dbReference>
<dbReference type="InterPro" id="IPR006656">
    <property type="entry name" value="Mopterin_OxRdtase"/>
</dbReference>
<keyword evidence="6" id="KW-0732">Signal</keyword>
<dbReference type="InterPro" id="IPR050612">
    <property type="entry name" value="Prok_Mopterin_Oxidored"/>
</dbReference>
<evidence type="ECO:0000256" key="4">
    <source>
        <dbReference type="ARBA" id="ARBA00022505"/>
    </source>
</evidence>
<evidence type="ECO:0000256" key="1">
    <source>
        <dbReference type="ARBA" id="ARBA00001942"/>
    </source>
</evidence>
<evidence type="ECO:0000256" key="3">
    <source>
        <dbReference type="ARBA" id="ARBA00022485"/>
    </source>
</evidence>
<dbReference type="Proteomes" id="UP000427906">
    <property type="component" value="Chromosome"/>
</dbReference>